<comment type="caution">
    <text evidence="2">The sequence shown here is derived from an EMBL/GenBank/DDBJ whole genome shotgun (WGS) entry which is preliminary data.</text>
</comment>
<protein>
    <submittedName>
        <fullName evidence="2">Uncharacterized protein</fullName>
    </submittedName>
</protein>
<dbReference type="EMBL" id="LNYA01000003">
    <property type="protein sequence ID" value="KTC99626.1"/>
    <property type="molecule type" value="Genomic_DNA"/>
</dbReference>
<sequence>MSRKLHKPGKHIRKENKKILHHNLRNASGGANLIDFKPGTKPFPATAPSKN</sequence>
<evidence type="ECO:0000313" key="2">
    <source>
        <dbReference type="EMBL" id="KTC99626.1"/>
    </source>
</evidence>
<evidence type="ECO:0000313" key="3">
    <source>
        <dbReference type="Proteomes" id="UP000054773"/>
    </source>
</evidence>
<keyword evidence="3" id="KW-1185">Reference proteome</keyword>
<accession>A0A0W0TW65</accession>
<reference evidence="2 3" key="1">
    <citation type="submission" date="2015-11" db="EMBL/GenBank/DDBJ databases">
        <title>Genomic analysis of 38 Legionella species identifies large and diverse effector repertoires.</title>
        <authorList>
            <person name="Burstein D."/>
            <person name="Amaro F."/>
            <person name="Zusman T."/>
            <person name="Lifshitz Z."/>
            <person name="Cohen O."/>
            <person name="Gilbert J.A."/>
            <person name="Pupko T."/>
            <person name="Shuman H.A."/>
            <person name="Segal G."/>
        </authorList>
    </citation>
    <scope>NUCLEOTIDE SEQUENCE [LARGE SCALE GENOMIC DNA]</scope>
    <source>
        <strain evidence="2 3">SE-32A-C8</strain>
    </source>
</reference>
<name>A0A0W0TW65_LEGER</name>
<dbReference type="STRING" id="448.Lery_0527"/>
<dbReference type="Proteomes" id="UP000054773">
    <property type="component" value="Unassembled WGS sequence"/>
</dbReference>
<dbReference type="AlphaFoldDB" id="A0A0W0TW65"/>
<dbReference type="PATRIC" id="fig|448.7.peg.546"/>
<proteinExistence type="predicted"/>
<evidence type="ECO:0000256" key="1">
    <source>
        <dbReference type="SAM" id="MobiDB-lite"/>
    </source>
</evidence>
<dbReference type="RefSeq" id="WP_156412468.1">
    <property type="nucleotide sequence ID" value="NZ_CAAAHY010000001.1"/>
</dbReference>
<organism evidence="2 3">
    <name type="scientific">Legionella erythra</name>
    <dbReference type="NCBI Taxonomy" id="448"/>
    <lineage>
        <taxon>Bacteria</taxon>
        <taxon>Pseudomonadati</taxon>
        <taxon>Pseudomonadota</taxon>
        <taxon>Gammaproteobacteria</taxon>
        <taxon>Legionellales</taxon>
        <taxon>Legionellaceae</taxon>
        <taxon>Legionella</taxon>
    </lineage>
</organism>
<gene>
    <name evidence="2" type="ORF">Lery_0527</name>
</gene>
<feature type="region of interest" description="Disordered" evidence="1">
    <location>
        <begin position="24"/>
        <end position="51"/>
    </location>
</feature>